<protein>
    <recommendedName>
        <fullName evidence="2">Acyltransferase 3 domain-containing protein</fullName>
    </recommendedName>
</protein>
<keyword evidence="1" id="KW-1133">Transmembrane helix</keyword>
<feature type="transmembrane region" description="Helical" evidence="1">
    <location>
        <begin position="336"/>
        <end position="357"/>
    </location>
</feature>
<accession>A0ABQ3ZZZ6</accession>
<feature type="transmembrane region" description="Helical" evidence="1">
    <location>
        <begin position="20"/>
        <end position="39"/>
    </location>
</feature>
<evidence type="ECO:0000313" key="4">
    <source>
        <dbReference type="Proteomes" id="UP000603200"/>
    </source>
</evidence>
<feature type="transmembrane region" description="Helical" evidence="1">
    <location>
        <begin position="369"/>
        <end position="397"/>
    </location>
</feature>
<dbReference type="RefSeq" id="WP_203841191.1">
    <property type="nucleotide sequence ID" value="NZ_BAAATV010000012.1"/>
</dbReference>
<reference evidence="3 4" key="1">
    <citation type="submission" date="2021-01" db="EMBL/GenBank/DDBJ databases">
        <title>Whole genome shotgun sequence of Actinoplanes humidus NBRC 14915.</title>
        <authorList>
            <person name="Komaki H."/>
            <person name="Tamura T."/>
        </authorList>
    </citation>
    <scope>NUCLEOTIDE SEQUENCE [LARGE SCALE GENOMIC DNA]</scope>
    <source>
        <strain evidence="3 4">NBRC 14915</strain>
    </source>
</reference>
<dbReference type="InterPro" id="IPR002656">
    <property type="entry name" value="Acyl_transf_3_dom"/>
</dbReference>
<comment type="caution">
    <text evidence="3">The sequence shown here is derived from an EMBL/GenBank/DDBJ whole genome shotgun (WGS) entry which is preliminary data.</text>
</comment>
<feature type="transmembrane region" description="Helical" evidence="1">
    <location>
        <begin position="102"/>
        <end position="121"/>
    </location>
</feature>
<feature type="transmembrane region" description="Helical" evidence="1">
    <location>
        <begin position="409"/>
        <end position="431"/>
    </location>
</feature>
<feature type="transmembrane region" description="Helical" evidence="1">
    <location>
        <begin position="165"/>
        <end position="185"/>
    </location>
</feature>
<organism evidence="3 4">
    <name type="scientific">Winogradskya humida</name>
    <dbReference type="NCBI Taxonomy" id="113566"/>
    <lineage>
        <taxon>Bacteria</taxon>
        <taxon>Bacillati</taxon>
        <taxon>Actinomycetota</taxon>
        <taxon>Actinomycetes</taxon>
        <taxon>Micromonosporales</taxon>
        <taxon>Micromonosporaceae</taxon>
        <taxon>Winogradskya</taxon>
    </lineage>
</organism>
<feature type="transmembrane region" description="Helical" evidence="1">
    <location>
        <begin position="290"/>
        <end position="316"/>
    </location>
</feature>
<feature type="transmembrane region" description="Helical" evidence="1">
    <location>
        <begin position="59"/>
        <end position="81"/>
    </location>
</feature>
<gene>
    <name evidence="3" type="ORF">Ahu01nite_072650</name>
</gene>
<keyword evidence="1" id="KW-0472">Membrane</keyword>
<keyword evidence="1" id="KW-0812">Transmembrane</keyword>
<dbReference type="EMBL" id="BOMN01000102">
    <property type="protein sequence ID" value="GIE24163.1"/>
    <property type="molecule type" value="Genomic_DNA"/>
</dbReference>
<feature type="transmembrane region" description="Helical" evidence="1">
    <location>
        <begin position="191"/>
        <end position="210"/>
    </location>
</feature>
<dbReference type="Pfam" id="PF01757">
    <property type="entry name" value="Acyl_transf_3"/>
    <property type="match status" value="1"/>
</dbReference>
<evidence type="ECO:0000256" key="1">
    <source>
        <dbReference type="SAM" id="Phobius"/>
    </source>
</evidence>
<name>A0ABQ3ZZZ6_9ACTN</name>
<feature type="transmembrane region" description="Helical" evidence="1">
    <location>
        <begin position="258"/>
        <end position="278"/>
    </location>
</feature>
<feature type="domain" description="Acyltransferase 3" evidence="2">
    <location>
        <begin position="17"/>
        <end position="357"/>
    </location>
</feature>
<keyword evidence="4" id="KW-1185">Reference proteome</keyword>
<dbReference type="Proteomes" id="UP000603200">
    <property type="component" value="Unassembled WGS sequence"/>
</dbReference>
<evidence type="ECO:0000313" key="3">
    <source>
        <dbReference type="EMBL" id="GIE24163.1"/>
    </source>
</evidence>
<sequence>MTSATLAARTPVTRDRYADLLRVASLGIVICGHWLMAVPDEDGEGITNVLAVVPVLQPLTWLFQVMPLFFLVGGFGHARALGSLERRGGGYADFVRARVTRLLRPAAVFLAVWVLLAVAAGLAGQDRGMVRLGLRTVVQPLWFLGVYLGLVALAPVMLRLHRRFGVAVPVAMLAAAGVVDLLRFHGHSQPAVLNLLLVWGGVHQLGFFYADRTLQRHGAALAFLGLGSVLLLTVFGPYPVSMVGLPGSRMSNMSPPSVALAAHSVWLIGAAMLLRAPATRWLERARVWRAVIAANGLAMTAFLWHLSAVFVLLTIFPAGTIFPTGLSGTPGTAAWWLTRPVWLAAAAALTLVFVLAFRRFDTAIPRPGGSAAPAAIGVTLCTLGIIGLSAVGLGGLLTGHKASLLGIPVTAPLTLAMIAAGAGLVGARIVVPRR</sequence>
<feature type="transmembrane region" description="Helical" evidence="1">
    <location>
        <begin position="219"/>
        <end position="238"/>
    </location>
</feature>
<proteinExistence type="predicted"/>
<feature type="transmembrane region" description="Helical" evidence="1">
    <location>
        <begin position="141"/>
        <end position="158"/>
    </location>
</feature>
<evidence type="ECO:0000259" key="2">
    <source>
        <dbReference type="Pfam" id="PF01757"/>
    </source>
</evidence>